<dbReference type="AlphaFoldDB" id="A0A8C3MJU2"/>
<organism evidence="12 13">
    <name type="scientific">Geospiza parvula</name>
    <name type="common">Small tree-finch</name>
    <name type="synonym">Camarhynchus parvulus</name>
    <dbReference type="NCBI Taxonomy" id="87175"/>
    <lineage>
        <taxon>Eukaryota</taxon>
        <taxon>Metazoa</taxon>
        <taxon>Chordata</taxon>
        <taxon>Craniata</taxon>
        <taxon>Vertebrata</taxon>
        <taxon>Euteleostomi</taxon>
        <taxon>Archelosauria</taxon>
        <taxon>Archosauria</taxon>
        <taxon>Dinosauria</taxon>
        <taxon>Saurischia</taxon>
        <taxon>Theropoda</taxon>
        <taxon>Coelurosauria</taxon>
        <taxon>Aves</taxon>
        <taxon>Neognathae</taxon>
        <taxon>Neoaves</taxon>
        <taxon>Telluraves</taxon>
        <taxon>Australaves</taxon>
        <taxon>Passeriformes</taxon>
        <taxon>Thraupidae</taxon>
        <taxon>Camarhynchus</taxon>
    </lineage>
</organism>
<keyword evidence="8" id="KW-0443">Lipid metabolism</keyword>
<dbReference type="CDD" id="cd07987">
    <property type="entry name" value="LPLAT_MGAT-like"/>
    <property type="match status" value="1"/>
</dbReference>
<sequence>MGGVGGSFGGRISGDFGEILSGGLGGFWGGFGGILLTIDHLSMTGQLCTVLFVLALRGPLWLPALLYGLWLLADRDTPRRGGRPCAWVRAWPVWNHFRDYFPISLIRTVPLDPGRNYVFGFHPHGVLASGAFGNFCTEATGFGRLFPGLRPRLLTLPCWFRLPLFRDYAMAGGLCPVSRRCLDAVLARRSQALLIVVGGAAEALEGTPGRHRVTLRQRRGFVRLALRHGAPLVPVYVFGEQDAFRAPALAEGSLLRRLQRGLKRILGFAPCIFWGRGGLPFLPFRVPLTVVVGTPLEVPRVPRPSPELVAHYHELYVQRLQELFERHKVACGVPPETPLIIA</sequence>
<dbReference type="EC" id="2.3.1.-" evidence="11"/>
<reference evidence="12" key="1">
    <citation type="submission" date="2025-08" db="UniProtKB">
        <authorList>
            <consortium name="Ensembl"/>
        </authorList>
    </citation>
    <scope>IDENTIFICATION</scope>
</reference>
<reference evidence="12" key="2">
    <citation type="submission" date="2025-09" db="UniProtKB">
        <authorList>
            <consortium name="Ensembl"/>
        </authorList>
    </citation>
    <scope>IDENTIFICATION</scope>
</reference>
<accession>A0A8C3MJU2</accession>
<dbReference type="Pfam" id="PF03982">
    <property type="entry name" value="DAGAT"/>
    <property type="match status" value="1"/>
</dbReference>
<evidence type="ECO:0000256" key="1">
    <source>
        <dbReference type="ARBA" id="ARBA00004477"/>
    </source>
</evidence>
<evidence type="ECO:0000256" key="3">
    <source>
        <dbReference type="ARBA" id="ARBA00022516"/>
    </source>
</evidence>
<dbReference type="SUPFAM" id="SSF69593">
    <property type="entry name" value="Glycerol-3-phosphate (1)-acyltransferase"/>
    <property type="match status" value="1"/>
</dbReference>
<accession>A0A8U8B252</accession>
<evidence type="ECO:0000256" key="2">
    <source>
        <dbReference type="ARBA" id="ARBA00005420"/>
    </source>
</evidence>
<evidence type="ECO:0000313" key="12">
    <source>
        <dbReference type="Ensembl" id="ENSCPVP00000007458.2"/>
    </source>
</evidence>
<evidence type="ECO:0000313" key="13">
    <source>
        <dbReference type="Proteomes" id="UP000694382"/>
    </source>
</evidence>
<dbReference type="PANTHER" id="PTHR12317:SF36">
    <property type="entry name" value="2-ACYLGLYCEROL O-ACYLTRANSFERASE 3"/>
    <property type="match status" value="1"/>
</dbReference>
<evidence type="ECO:0000256" key="8">
    <source>
        <dbReference type="ARBA" id="ARBA00023098"/>
    </source>
</evidence>
<protein>
    <recommendedName>
        <fullName evidence="11">Acyltransferase</fullName>
        <ecNumber evidence="11">2.3.1.-</ecNumber>
    </recommendedName>
</protein>
<evidence type="ECO:0000256" key="4">
    <source>
        <dbReference type="ARBA" id="ARBA00022679"/>
    </source>
</evidence>
<keyword evidence="5 11" id="KW-0812">Transmembrane</keyword>
<dbReference type="Ensembl" id="ENSCPVT00000007742.2">
    <property type="protein sequence ID" value="ENSCPVP00000007458.2"/>
    <property type="gene ID" value="ENSCPVG00000005454.2"/>
</dbReference>
<evidence type="ECO:0000256" key="7">
    <source>
        <dbReference type="ARBA" id="ARBA00022989"/>
    </source>
</evidence>
<evidence type="ECO:0000256" key="11">
    <source>
        <dbReference type="RuleBase" id="RU367023"/>
    </source>
</evidence>
<dbReference type="InterPro" id="IPR007130">
    <property type="entry name" value="DAGAT"/>
</dbReference>
<name>A0A8C3MJU2_GEOPR</name>
<feature type="transmembrane region" description="Helical" evidence="11">
    <location>
        <begin position="19"/>
        <end position="38"/>
    </location>
</feature>
<dbReference type="GO" id="GO:0004144">
    <property type="term" value="F:diacylglycerol O-acyltransferase activity"/>
    <property type="evidence" value="ECO:0007669"/>
    <property type="project" value="TreeGrafter"/>
</dbReference>
<feature type="transmembrane region" description="Helical" evidence="11">
    <location>
        <begin position="50"/>
        <end position="73"/>
    </location>
</feature>
<keyword evidence="7 11" id="KW-1133">Transmembrane helix</keyword>
<keyword evidence="10" id="KW-0012">Acyltransferase</keyword>
<dbReference type="GO" id="GO:0005789">
    <property type="term" value="C:endoplasmic reticulum membrane"/>
    <property type="evidence" value="ECO:0007669"/>
    <property type="project" value="UniProtKB-SubCell"/>
</dbReference>
<evidence type="ECO:0000256" key="6">
    <source>
        <dbReference type="ARBA" id="ARBA00022824"/>
    </source>
</evidence>
<evidence type="ECO:0000256" key="9">
    <source>
        <dbReference type="ARBA" id="ARBA00023136"/>
    </source>
</evidence>
<keyword evidence="9 11" id="KW-0472">Membrane</keyword>
<dbReference type="GO" id="GO:0019432">
    <property type="term" value="P:triglyceride biosynthetic process"/>
    <property type="evidence" value="ECO:0007669"/>
    <property type="project" value="TreeGrafter"/>
</dbReference>
<evidence type="ECO:0000256" key="5">
    <source>
        <dbReference type="ARBA" id="ARBA00022692"/>
    </source>
</evidence>
<keyword evidence="4 11" id="KW-0808">Transferase</keyword>
<keyword evidence="6 11" id="KW-0256">Endoplasmic reticulum</keyword>
<keyword evidence="13" id="KW-1185">Reference proteome</keyword>
<dbReference type="PANTHER" id="PTHR12317">
    <property type="entry name" value="DIACYLGLYCEROL O-ACYLTRANSFERASE"/>
    <property type="match status" value="1"/>
</dbReference>
<comment type="similarity">
    <text evidence="2 11">Belongs to the diacylglycerol acyltransferase family.</text>
</comment>
<evidence type="ECO:0000256" key="10">
    <source>
        <dbReference type="ARBA" id="ARBA00023315"/>
    </source>
</evidence>
<proteinExistence type="inferred from homology"/>
<comment type="subcellular location">
    <subcellularLocation>
        <location evidence="1 11">Endoplasmic reticulum membrane</location>
        <topology evidence="1 11">Multi-pass membrane protein</topology>
    </subcellularLocation>
</comment>
<keyword evidence="3" id="KW-0444">Lipid biosynthesis</keyword>
<dbReference type="Proteomes" id="UP000694382">
    <property type="component" value="Unassembled WGS sequence"/>
</dbReference>